<dbReference type="SUPFAM" id="SSF51735">
    <property type="entry name" value="NAD(P)-binding Rossmann-fold domains"/>
    <property type="match status" value="1"/>
</dbReference>
<sequence>MKKVFITGGHGSIGSGIVKIFKDSGCNVIYPSSSELNLLNSADIEKYLQFVGNNFDIFIHCAGINNISEIESLTMENVLNTMQVNTFSFLQIIKYILPYQKK</sequence>
<protein>
    <recommendedName>
        <fullName evidence="1">NAD-dependent epimerase/dehydratase domain-containing protein</fullName>
    </recommendedName>
</protein>
<dbReference type="Gene3D" id="3.40.50.720">
    <property type="entry name" value="NAD(P)-binding Rossmann-like Domain"/>
    <property type="match status" value="1"/>
</dbReference>
<name>A0ABX5B558_9SPIR</name>
<reference evidence="2 3" key="1">
    <citation type="submission" date="2014-04" db="EMBL/GenBank/DDBJ databases">
        <title>Whole genome sequence of 'Brachyspira hampsonii' D13-03603F2.</title>
        <authorList>
            <person name="Patterson A.H."/>
            <person name="Chaban B."/>
            <person name="Fernando C."/>
            <person name="Harding J.C."/>
            <person name="Hill J.E."/>
        </authorList>
    </citation>
    <scope>NUCLEOTIDE SEQUENCE [LARGE SCALE GENOMIC DNA]</scope>
    <source>
        <strain evidence="2 3">D13-03603F2</strain>
    </source>
</reference>
<proteinExistence type="predicted"/>
<gene>
    <name evidence="2" type="ORF">DJ52_05650</name>
</gene>
<dbReference type="EMBL" id="JJMJ01000084">
    <property type="protein sequence ID" value="PPS22313.1"/>
    <property type="molecule type" value="Genomic_DNA"/>
</dbReference>
<organism evidence="2 3">
    <name type="scientific">Brachyspira murdochii</name>
    <dbReference type="NCBI Taxonomy" id="84378"/>
    <lineage>
        <taxon>Bacteria</taxon>
        <taxon>Pseudomonadati</taxon>
        <taxon>Spirochaetota</taxon>
        <taxon>Spirochaetia</taxon>
        <taxon>Brachyspirales</taxon>
        <taxon>Brachyspiraceae</taxon>
        <taxon>Brachyspira</taxon>
    </lineage>
</organism>
<dbReference type="InterPro" id="IPR036291">
    <property type="entry name" value="NAD(P)-bd_dom_sf"/>
</dbReference>
<evidence type="ECO:0000259" key="1">
    <source>
        <dbReference type="Pfam" id="PF01370"/>
    </source>
</evidence>
<feature type="domain" description="NAD-dependent epimerase/dehydratase" evidence="1">
    <location>
        <begin position="4"/>
        <end position="82"/>
    </location>
</feature>
<dbReference type="Pfam" id="PF01370">
    <property type="entry name" value="Epimerase"/>
    <property type="match status" value="1"/>
</dbReference>
<keyword evidence="3" id="KW-1185">Reference proteome</keyword>
<evidence type="ECO:0000313" key="3">
    <source>
        <dbReference type="Proteomes" id="UP000238924"/>
    </source>
</evidence>
<dbReference type="InterPro" id="IPR001509">
    <property type="entry name" value="Epimerase_deHydtase"/>
</dbReference>
<accession>A0ABX5B558</accession>
<evidence type="ECO:0000313" key="2">
    <source>
        <dbReference type="EMBL" id="PPS22313.1"/>
    </source>
</evidence>
<dbReference type="Proteomes" id="UP000238924">
    <property type="component" value="Unassembled WGS sequence"/>
</dbReference>
<dbReference type="RefSeq" id="WP_104618321.1">
    <property type="nucleotide sequence ID" value="NZ_JJMJ01000084.1"/>
</dbReference>
<comment type="caution">
    <text evidence="2">The sequence shown here is derived from an EMBL/GenBank/DDBJ whole genome shotgun (WGS) entry which is preliminary data.</text>
</comment>